<dbReference type="Proteomes" id="UP000528432">
    <property type="component" value="Unassembled WGS sequence"/>
</dbReference>
<accession>A0A7Y3V7M5</accession>
<name>A0A7Y3V7M5_CLOCO</name>
<keyword evidence="1" id="KW-0472">Membrane</keyword>
<evidence type="ECO:0000313" key="2">
    <source>
        <dbReference type="EMBL" id="NOH15976.1"/>
    </source>
</evidence>
<dbReference type="AlphaFoldDB" id="A0A7Y3V7M5"/>
<sequence>MNKKITIIFTIILLIIAFFLFQKYVPYNMEVRDKIIPPENNKISIEGIWEVKKISIFNNSYNKEDVDNFKVDNLIGEKAAFNNQYVFLIDELSVNPQYKVKNVNIKDYFSYIYKINIEDIGLKNSNISKTEIISVISDGKLFYEFIKLDDNNLIVQREGVFFYLEKIEEDTEKFFSESNLKKLKIKEDTKKLEEDKLLRSGVLIGIRDDSLVKDTNGIGSQGSNYRTIWIPVKNRKVLDVVQVKDLFLPKIDGFWRVGVQRHIIRENSFKDEIFAYNNQEENNTVFIDDKNELNIHKKIIFAGNDYLCMEYSKIQGDKSKDFYKVLPIHAVKNIRGVKISDIFGEDGKKAIKSSLEAFLASQDKTSIKNIEKEANEENFSLVRNNGYWIVKGRLNEKDPTGYDYKDYNININPSNKMVNFNAFYLSWNAVKSRVPDAIDAYTSPNKDVALIVTKDNIKIYEIKDNELGNKAIYKISIKEDESIVMAEWATGDYVEKWNKEIGSK</sequence>
<proteinExistence type="predicted"/>
<evidence type="ECO:0000256" key="1">
    <source>
        <dbReference type="SAM" id="Phobius"/>
    </source>
</evidence>
<keyword evidence="1" id="KW-0812">Transmembrane</keyword>
<dbReference type="EMBL" id="JABFIF010000009">
    <property type="protein sequence ID" value="NOH15976.1"/>
    <property type="molecule type" value="Genomic_DNA"/>
</dbReference>
<keyword evidence="1" id="KW-1133">Transmembrane helix</keyword>
<comment type="caution">
    <text evidence="2">The sequence shown here is derived from an EMBL/GenBank/DDBJ whole genome shotgun (WGS) entry which is preliminary data.</text>
</comment>
<evidence type="ECO:0008006" key="4">
    <source>
        <dbReference type="Google" id="ProtNLM"/>
    </source>
</evidence>
<dbReference type="RefSeq" id="WP_171303293.1">
    <property type="nucleotide sequence ID" value="NZ_JABFIF010000009.1"/>
</dbReference>
<evidence type="ECO:0000313" key="3">
    <source>
        <dbReference type="Proteomes" id="UP000528432"/>
    </source>
</evidence>
<reference evidence="2 3" key="1">
    <citation type="submission" date="2020-05" db="EMBL/GenBank/DDBJ databases">
        <title>Draft genome sequence of Clostridium cochlearium strain AGROS13 isolated from a sheep dairy farm in New Zealand.</title>
        <authorList>
            <person name="Gupta T.B."/>
            <person name="Jauregui R."/>
            <person name="Risson A.N."/>
            <person name="Brightwell G."/>
            <person name="Maclean P."/>
        </authorList>
    </citation>
    <scope>NUCLEOTIDE SEQUENCE [LARGE SCALE GENOMIC DNA]</scope>
    <source>
        <strain evidence="2 3">AGROS13</strain>
    </source>
</reference>
<feature type="transmembrane region" description="Helical" evidence="1">
    <location>
        <begin position="7"/>
        <end position="25"/>
    </location>
</feature>
<gene>
    <name evidence="2" type="ORF">HMJ28_06205</name>
</gene>
<organism evidence="2 3">
    <name type="scientific">Clostridium cochlearium</name>
    <dbReference type="NCBI Taxonomy" id="1494"/>
    <lineage>
        <taxon>Bacteria</taxon>
        <taxon>Bacillati</taxon>
        <taxon>Bacillota</taxon>
        <taxon>Clostridia</taxon>
        <taxon>Eubacteriales</taxon>
        <taxon>Clostridiaceae</taxon>
        <taxon>Clostridium</taxon>
    </lineage>
</organism>
<protein>
    <recommendedName>
        <fullName evidence="4">Lipoprotein</fullName>
    </recommendedName>
</protein>